<feature type="DNA-binding region" description="OmpR/PhoB-type" evidence="7">
    <location>
        <begin position="131"/>
        <end position="224"/>
    </location>
</feature>
<evidence type="ECO:0000256" key="1">
    <source>
        <dbReference type="ARBA" id="ARBA00022553"/>
    </source>
</evidence>
<dbReference type="AlphaFoldDB" id="A0A2P8QZG8"/>
<dbReference type="EMBL" id="PDHH01000006">
    <property type="protein sequence ID" value="PSM51639.1"/>
    <property type="molecule type" value="Genomic_DNA"/>
</dbReference>
<dbReference type="Pfam" id="PF00486">
    <property type="entry name" value="Trans_reg_C"/>
    <property type="match status" value="1"/>
</dbReference>
<dbReference type="SMART" id="SM00862">
    <property type="entry name" value="Trans_reg_C"/>
    <property type="match status" value="1"/>
</dbReference>
<evidence type="ECO:0000313" key="11">
    <source>
        <dbReference type="Proteomes" id="UP000240535"/>
    </source>
</evidence>
<reference evidence="11" key="1">
    <citation type="submission" date="2017-10" db="EMBL/GenBank/DDBJ databases">
        <title>Campylobacter species from seals.</title>
        <authorList>
            <person name="Gilbert M.J."/>
            <person name="Zomer A.L."/>
            <person name="Timmerman A.J."/>
            <person name="Duim B."/>
            <person name="Wagenaar J.A."/>
        </authorList>
    </citation>
    <scope>NUCLEOTIDE SEQUENCE [LARGE SCALE GENOMIC DNA]</scope>
    <source>
        <strain evidence="11">17S00004-5</strain>
    </source>
</reference>
<dbReference type="InterPro" id="IPR036388">
    <property type="entry name" value="WH-like_DNA-bd_sf"/>
</dbReference>
<name>A0A2P8QZG8_9BACT</name>
<dbReference type="PROSITE" id="PS50110">
    <property type="entry name" value="RESPONSE_REGULATORY"/>
    <property type="match status" value="1"/>
</dbReference>
<feature type="domain" description="OmpR/PhoB-type" evidence="9">
    <location>
        <begin position="131"/>
        <end position="224"/>
    </location>
</feature>
<evidence type="ECO:0000256" key="5">
    <source>
        <dbReference type="ARBA" id="ARBA00023163"/>
    </source>
</evidence>
<dbReference type="GO" id="GO:0006355">
    <property type="term" value="P:regulation of DNA-templated transcription"/>
    <property type="evidence" value="ECO:0007669"/>
    <property type="project" value="InterPro"/>
</dbReference>
<organism evidence="10 11">
    <name type="scientific">Campylobacter blaseri</name>
    <dbReference type="NCBI Taxonomy" id="2042961"/>
    <lineage>
        <taxon>Bacteria</taxon>
        <taxon>Pseudomonadati</taxon>
        <taxon>Campylobacterota</taxon>
        <taxon>Epsilonproteobacteria</taxon>
        <taxon>Campylobacterales</taxon>
        <taxon>Campylobacteraceae</taxon>
        <taxon>Campylobacter</taxon>
    </lineage>
</organism>
<sequence>MMKNTKNLNILIIEDEKDIRESMAKAMEGFFNSIITAQHGDEGVKKFKKFNPDIVITDIAMPIMDGLEMTKIIKELSPQTPIIALSAFSDRDRLLKAIDVGIDKYVLKPIDMEELLSTIENIAKSKINTLNVVDLVNGYKFDQSKKVLIKDGLEISLTKKELSFLMLLINNEGNLVLHNNIKESVWGSESVSDAAVRTFIKRIRGKVGQDTIKNIPGLGYKVEIATKK</sequence>
<dbReference type="CDD" id="cd00383">
    <property type="entry name" value="trans_reg_C"/>
    <property type="match status" value="1"/>
</dbReference>
<dbReference type="InterPro" id="IPR039420">
    <property type="entry name" value="WalR-like"/>
</dbReference>
<evidence type="ECO:0000256" key="6">
    <source>
        <dbReference type="PROSITE-ProRule" id="PRU00169"/>
    </source>
</evidence>
<dbReference type="SMART" id="SM00448">
    <property type="entry name" value="REC"/>
    <property type="match status" value="1"/>
</dbReference>
<dbReference type="GO" id="GO:0005829">
    <property type="term" value="C:cytosol"/>
    <property type="evidence" value="ECO:0007669"/>
    <property type="project" value="TreeGrafter"/>
</dbReference>
<evidence type="ECO:0000256" key="4">
    <source>
        <dbReference type="ARBA" id="ARBA00023125"/>
    </source>
</evidence>
<evidence type="ECO:0000256" key="3">
    <source>
        <dbReference type="ARBA" id="ARBA00023015"/>
    </source>
</evidence>
<evidence type="ECO:0000259" key="8">
    <source>
        <dbReference type="PROSITE" id="PS50110"/>
    </source>
</evidence>
<dbReference type="PANTHER" id="PTHR48111:SF1">
    <property type="entry name" value="TWO-COMPONENT RESPONSE REGULATOR ORR33"/>
    <property type="match status" value="1"/>
</dbReference>
<dbReference type="Pfam" id="PF00072">
    <property type="entry name" value="Response_reg"/>
    <property type="match status" value="1"/>
</dbReference>
<dbReference type="Gene3D" id="3.40.50.2300">
    <property type="match status" value="1"/>
</dbReference>
<keyword evidence="11" id="KW-1185">Reference proteome</keyword>
<dbReference type="PANTHER" id="PTHR48111">
    <property type="entry name" value="REGULATOR OF RPOS"/>
    <property type="match status" value="1"/>
</dbReference>
<dbReference type="Gene3D" id="1.10.10.10">
    <property type="entry name" value="Winged helix-like DNA-binding domain superfamily/Winged helix DNA-binding domain"/>
    <property type="match status" value="1"/>
</dbReference>
<dbReference type="InterPro" id="IPR001789">
    <property type="entry name" value="Sig_transdc_resp-reg_receiver"/>
</dbReference>
<dbReference type="OrthoDB" id="5514345at2"/>
<dbReference type="CDD" id="cd17536">
    <property type="entry name" value="REC_YesN-like"/>
    <property type="match status" value="1"/>
</dbReference>
<keyword evidence="3" id="KW-0805">Transcription regulation</keyword>
<dbReference type="GO" id="GO:0032993">
    <property type="term" value="C:protein-DNA complex"/>
    <property type="evidence" value="ECO:0007669"/>
    <property type="project" value="TreeGrafter"/>
</dbReference>
<gene>
    <name evidence="10" type="ORF">CQ405_07545</name>
</gene>
<keyword evidence="1 6" id="KW-0597">Phosphoprotein</keyword>
<protein>
    <submittedName>
        <fullName evidence="10">CheY-P-specific phosphatase CheX</fullName>
    </submittedName>
</protein>
<dbReference type="GO" id="GO:0000976">
    <property type="term" value="F:transcription cis-regulatory region binding"/>
    <property type="evidence" value="ECO:0007669"/>
    <property type="project" value="TreeGrafter"/>
</dbReference>
<dbReference type="InterPro" id="IPR011006">
    <property type="entry name" value="CheY-like_superfamily"/>
</dbReference>
<evidence type="ECO:0000259" key="9">
    <source>
        <dbReference type="PROSITE" id="PS51755"/>
    </source>
</evidence>
<feature type="domain" description="Response regulatory" evidence="8">
    <location>
        <begin position="9"/>
        <end position="123"/>
    </location>
</feature>
<evidence type="ECO:0000256" key="2">
    <source>
        <dbReference type="ARBA" id="ARBA00023012"/>
    </source>
</evidence>
<evidence type="ECO:0000256" key="7">
    <source>
        <dbReference type="PROSITE-ProRule" id="PRU01091"/>
    </source>
</evidence>
<comment type="caution">
    <text evidence="10">The sequence shown here is derived from an EMBL/GenBank/DDBJ whole genome shotgun (WGS) entry which is preliminary data.</text>
</comment>
<feature type="modified residue" description="4-aspartylphosphate" evidence="6">
    <location>
        <position position="58"/>
    </location>
</feature>
<evidence type="ECO:0000313" key="10">
    <source>
        <dbReference type="EMBL" id="PSM51639.1"/>
    </source>
</evidence>
<accession>A0A2P8QZG8</accession>
<dbReference type="InterPro" id="IPR001867">
    <property type="entry name" value="OmpR/PhoB-type_DNA-bd"/>
</dbReference>
<dbReference type="SUPFAM" id="SSF52172">
    <property type="entry name" value="CheY-like"/>
    <property type="match status" value="1"/>
</dbReference>
<keyword evidence="5" id="KW-0804">Transcription</keyword>
<keyword evidence="2" id="KW-0902">Two-component regulatory system</keyword>
<keyword evidence="4 7" id="KW-0238">DNA-binding</keyword>
<dbReference type="GO" id="GO:0000156">
    <property type="term" value="F:phosphorelay response regulator activity"/>
    <property type="evidence" value="ECO:0007669"/>
    <property type="project" value="TreeGrafter"/>
</dbReference>
<dbReference type="PROSITE" id="PS51755">
    <property type="entry name" value="OMPR_PHOB"/>
    <property type="match status" value="1"/>
</dbReference>
<proteinExistence type="predicted"/>
<dbReference type="Proteomes" id="UP000240535">
    <property type="component" value="Unassembled WGS sequence"/>
</dbReference>